<accession>A0A9W7GC45</accession>
<gene>
    <name evidence="1" type="ORF">TrCOL_g12196</name>
</gene>
<sequence>MKRCPNRYSNQLNPPSTTPLSISSTFLCPPYSSPTIIALSTPTPTLVSGPLTEGLWGLLRKVRETEVRGDVQNIELRGLLVSGKCDTGVTTREGLSTREGVVNNTWDEYASGGDGLEVYYLERGNAYRSVMDVTWFGHGGRGEGGERGEEGIGLRDMGEEERIGWGVKEVIKKGGRGRIEAYVKRRDGSVEIVPNEEIRKHLPA</sequence>
<organism evidence="1 2">
    <name type="scientific">Triparma columacea</name>
    <dbReference type="NCBI Taxonomy" id="722753"/>
    <lineage>
        <taxon>Eukaryota</taxon>
        <taxon>Sar</taxon>
        <taxon>Stramenopiles</taxon>
        <taxon>Ochrophyta</taxon>
        <taxon>Bolidophyceae</taxon>
        <taxon>Parmales</taxon>
        <taxon>Triparmaceae</taxon>
        <taxon>Triparma</taxon>
    </lineage>
</organism>
<comment type="caution">
    <text evidence="1">The sequence shown here is derived from an EMBL/GenBank/DDBJ whole genome shotgun (WGS) entry which is preliminary data.</text>
</comment>
<dbReference type="EMBL" id="BRYA01000189">
    <property type="protein sequence ID" value="GMI43175.1"/>
    <property type="molecule type" value="Genomic_DNA"/>
</dbReference>
<keyword evidence="2" id="KW-1185">Reference proteome</keyword>
<proteinExistence type="predicted"/>
<dbReference type="AlphaFoldDB" id="A0A9W7GC45"/>
<evidence type="ECO:0000313" key="2">
    <source>
        <dbReference type="Proteomes" id="UP001165065"/>
    </source>
</evidence>
<evidence type="ECO:0000313" key="1">
    <source>
        <dbReference type="EMBL" id="GMI43175.1"/>
    </source>
</evidence>
<dbReference type="Proteomes" id="UP001165065">
    <property type="component" value="Unassembled WGS sequence"/>
</dbReference>
<protein>
    <submittedName>
        <fullName evidence="1">Uncharacterized protein</fullName>
    </submittedName>
</protein>
<reference evidence="2" key="1">
    <citation type="journal article" date="2023" name="Commun. Biol.">
        <title>Genome analysis of Parmales, the sister group of diatoms, reveals the evolutionary specialization of diatoms from phago-mixotrophs to photoautotrophs.</title>
        <authorList>
            <person name="Ban H."/>
            <person name="Sato S."/>
            <person name="Yoshikawa S."/>
            <person name="Yamada K."/>
            <person name="Nakamura Y."/>
            <person name="Ichinomiya M."/>
            <person name="Sato N."/>
            <person name="Blanc-Mathieu R."/>
            <person name="Endo H."/>
            <person name="Kuwata A."/>
            <person name="Ogata H."/>
        </authorList>
    </citation>
    <scope>NUCLEOTIDE SEQUENCE [LARGE SCALE GENOMIC DNA]</scope>
</reference>
<name>A0A9W7GC45_9STRA</name>